<dbReference type="OrthoDB" id="9810980at2"/>
<keyword evidence="13" id="KW-1185">Reference proteome</keyword>
<dbReference type="Proteomes" id="UP000199585">
    <property type="component" value="Unassembled WGS sequence"/>
</dbReference>
<evidence type="ECO:0000256" key="2">
    <source>
        <dbReference type="ARBA" id="ARBA00009477"/>
    </source>
</evidence>
<evidence type="ECO:0000259" key="11">
    <source>
        <dbReference type="Pfam" id="PF26002"/>
    </source>
</evidence>
<keyword evidence="8" id="KW-0472">Membrane</keyword>
<keyword evidence="7" id="KW-1133">Transmembrane helix</keyword>
<dbReference type="PRINTS" id="PR01490">
    <property type="entry name" value="RTXTOXIND"/>
</dbReference>
<keyword evidence="3 9" id="KW-0813">Transport</keyword>
<evidence type="ECO:0000256" key="7">
    <source>
        <dbReference type="ARBA" id="ARBA00022989"/>
    </source>
</evidence>
<keyword evidence="6" id="KW-0812">Transmembrane</keyword>
<dbReference type="InterPro" id="IPR058781">
    <property type="entry name" value="HH_AprE-like"/>
</dbReference>
<evidence type="ECO:0000256" key="9">
    <source>
        <dbReference type="RuleBase" id="RU365093"/>
    </source>
</evidence>
<evidence type="ECO:0000256" key="1">
    <source>
        <dbReference type="ARBA" id="ARBA00004377"/>
    </source>
</evidence>
<dbReference type="NCBIfam" id="TIGR01843">
    <property type="entry name" value="type_I_hlyD"/>
    <property type="match status" value="1"/>
</dbReference>
<dbReference type="EMBL" id="FOCI01000008">
    <property type="protein sequence ID" value="SEN06766.1"/>
    <property type="molecule type" value="Genomic_DNA"/>
</dbReference>
<reference evidence="12 13" key="1">
    <citation type="submission" date="2016-10" db="EMBL/GenBank/DDBJ databases">
        <authorList>
            <person name="de Groot N.N."/>
        </authorList>
    </citation>
    <scope>NUCLEOTIDE SEQUENCE [LARGE SCALE GENOMIC DNA]</scope>
    <source>
        <strain evidence="12 13">DSM 16213</strain>
    </source>
</reference>
<keyword evidence="5 9" id="KW-0997">Cell inner membrane</keyword>
<evidence type="ECO:0000256" key="5">
    <source>
        <dbReference type="ARBA" id="ARBA00022519"/>
    </source>
</evidence>
<dbReference type="GO" id="GO:0005886">
    <property type="term" value="C:plasma membrane"/>
    <property type="evidence" value="ECO:0007669"/>
    <property type="project" value="UniProtKB-SubCell"/>
</dbReference>
<feature type="domain" description="AprE-like beta-barrel" evidence="11">
    <location>
        <begin position="322"/>
        <end position="412"/>
    </location>
</feature>
<evidence type="ECO:0000313" key="13">
    <source>
        <dbReference type="Proteomes" id="UP000199585"/>
    </source>
</evidence>
<proteinExistence type="inferred from homology"/>
<dbReference type="STRING" id="245187.SAMN04488003_108152"/>
<dbReference type="RefSeq" id="WP_089901633.1">
    <property type="nucleotide sequence ID" value="NZ_FOCI01000008.1"/>
</dbReference>
<comment type="similarity">
    <text evidence="2 9">Belongs to the membrane fusion protein (MFP) (TC 8.A.1) family.</text>
</comment>
<dbReference type="Pfam" id="PF25994">
    <property type="entry name" value="HH_AprE"/>
    <property type="match status" value="1"/>
</dbReference>
<comment type="subcellular location">
    <subcellularLocation>
        <location evidence="1 9">Cell inner membrane</location>
        <topology evidence="1 9">Single-pass membrane protein</topology>
    </subcellularLocation>
</comment>
<dbReference type="AlphaFoldDB" id="A0A1H8DHY0"/>
<dbReference type="GO" id="GO:0015031">
    <property type="term" value="P:protein transport"/>
    <property type="evidence" value="ECO:0007669"/>
    <property type="project" value="InterPro"/>
</dbReference>
<gene>
    <name evidence="12" type="ORF">SAMN04488003_108152</name>
</gene>
<name>A0A1H8DHY0_9RHOB</name>
<dbReference type="InterPro" id="IPR058982">
    <property type="entry name" value="Beta-barrel_AprE"/>
</dbReference>
<dbReference type="InterPro" id="IPR050739">
    <property type="entry name" value="MFP"/>
</dbReference>
<dbReference type="PANTHER" id="PTHR30386:SF17">
    <property type="entry name" value="ALKALINE PROTEASE SECRETION PROTEIN APRE"/>
    <property type="match status" value="1"/>
</dbReference>
<sequence length="436" mass="47861">MTPQPAQFSARAPRIIGLCVIGLLIAGFGGWAMTAQISGAVMAAGRVVVEQNRQAVQHLDGGRVAAVIVKEGDTVAAGDVLLELDPTVAQSELAIIENQLYELMARRGRLEAERDGAAQIAFDPELVALAARDPHVDDLVEGQLSLFEARRDTQRRTIEQFHNQQAQLVDQIAGVDAQMSASDRQIALVGTEATVQQSLVDRQLAPIERILTLQREDARLSGLQGELMARRAQAMERRTEIDLEILRLQTERREEAITTLRDISVPEAESAERRATLIRQLAFMQVRAQVSGIVYDIKVFGPGAVIRPADALLFIVPQDRPLVIAARVDPIDVDKIRSELDVVLRFPTFNLSNTPDLLGKVTRISPDAFTDPATGRTFYAADISLAAEELEKLAEGQILVPGMPVDCFIDTGAHTPFAYLTDPLVRYFSRAMRETS</sequence>
<dbReference type="Gene3D" id="2.40.50.100">
    <property type="match status" value="1"/>
</dbReference>
<accession>A0A1H8DHY0</accession>
<dbReference type="InterPro" id="IPR010129">
    <property type="entry name" value="T1SS_HlyD"/>
</dbReference>
<feature type="domain" description="AprE-like long alpha-helical hairpin" evidence="10">
    <location>
        <begin position="89"/>
        <end position="276"/>
    </location>
</feature>
<protein>
    <recommendedName>
        <fullName evidence="9">Membrane fusion protein (MFP) family protein</fullName>
    </recommendedName>
</protein>
<dbReference type="PANTHER" id="PTHR30386">
    <property type="entry name" value="MEMBRANE FUSION SUBUNIT OF EMRAB-TOLC MULTIDRUG EFFLUX PUMP"/>
    <property type="match status" value="1"/>
</dbReference>
<organism evidence="12 13">
    <name type="scientific">Loktanella fryxellensis</name>
    <dbReference type="NCBI Taxonomy" id="245187"/>
    <lineage>
        <taxon>Bacteria</taxon>
        <taxon>Pseudomonadati</taxon>
        <taxon>Pseudomonadota</taxon>
        <taxon>Alphaproteobacteria</taxon>
        <taxon>Rhodobacterales</taxon>
        <taxon>Roseobacteraceae</taxon>
        <taxon>Loktanella</taxon>
    </lineage>
</organism>
<evidence type="ECO:0000256" key="8">
    <source>
        <dbReference type="ARBA" id="ARBA00023136"/>
    </source>
</evidence>
<evidence type="ECO:0000256" key="4">
    <source>
        <dbReference type="ARBA" id="ARBA00022475"/>
    </source>
</evidence>
<evidence type="ECO:0000259" key="10">
    <source>
        <dbReference type="Pfam" id="PF25994"/>
    </source>
</evidence>
<dbReference type="Pfam" id="PF26002">
    <property type="entry name" value="Beta-barrel_AprE"/>
    <property type="match status" value="1"/>
</dbReference>
<evidence type="ECO:0000313" key="12">
    <source>
        <dbReference type="EMBL" id="SEN06766.1"/>
    </source>
</evidence>
<evidence type="ECO:0000256" key="6">
    <source>
        <dbReference type="ARBA" id="ARBA00022692"/>
    </source>
</evidence>
<evidence type="ECO:0000256" key="3">
    <source>
        <dbReference type="ARBA" id="ARBA00022448"/>
    </source>
</evidence>
<keyword evidence="4 9" id="KW-1003">Cell membrane</keyword>